<dbReference type="SUPFAM" id="SSF52200">
    <property type="entry name" value="Toll/Interleukin receptor TIR domain"/>
    <property type="match status" value="1"/>
</dbReference>
<evidence type="ECO:0000259" key="1">
    <source>
        <dbReference type="PROSITE" id="PS50104"/>
    </source>
</evidence>
<sequence length="204" mass="23333">MQRFSNSVMKNMNRHVLRDGPRVLTADRPCDVFINHRGIDTKKTFSGLLFQYLSNLDIKCFLDRKSMKPGDHLFDNINRAIHGCKVGVAVLSPRYCLSTYCLHELALMLETKKKVIPIFYDVVPSQLHIMCRGSSMAYSSRDLERYSWALEEVRNIVGLIFDPSRHDWSELLSNASSAVIKSLIDVEEEGWPRGISNVISEKPN</sequence>
<comment type="caution">
    <text evidence="2">The sequence shown here is derived from an EMBL/GenBank/DDBJ whole genome shotgun (WGS) entry which is preliminary data.</text>
</comment>
<accession>A0AAN7M4A2</accession>
<dbReference type="EMBL" id="JAXQNO010000005">
    <property type="protein sequence ID" value="KAK4797504.1"/>
    <property type="molecule type" value="Genomic_DNA"/>
</dbReference>
<dbReference type="Gene3D" id="3.40.50.10140">
    <property type="entry name" value="Toll/interleukin-1 receptor homology (TIR) domain"/>
    <property type="match status" value="1"/>
</dbReference>
<dbReference type="PANTHER" id="PTHR31008">
    <property type="entry name" value="COP1-INTERACTING PROTEIN-RELATED"/>
    <property type="match status" value="1"/>
</dbReference>
<dbReference type="InterPro" id="IPR000157">
    <property type="entry name" value="TIR_dom"/>
</dbReference>
<organism evidence="2 3">
    <name type="scientific">Trapa natans</name>
    <name type="common">Water chestnut</name>
    <dbReference type="NCBI Taxonomy" id="22666"/>
    <lineage>
        <taxon>Eukaryota</taxon>
        <taxon>Viridiplantae</taxon>
        <taxon>Streptophyta</taxon>
        <taxon>Embryophyta</taxon>
        <taxon>Tracheophyta</taxon>
        <taxon>Spermatophyta</taxon>
        <taxon>Magnoliopsida</taxon>
        <taxon>eudicotyledons</taxon>
        <taxon>Gunneridae</taxon>
        <taxon>Pentapetalae</taxon>
        <taxon>rosids</taxon>
        <taxon>malvids</taxon>
        <taxon>Myrtales</taxon>
        <taxon>Lythraceae</taxon>
        <taxon>Trapa</taxon>
    </lineage>
</organism>
<reference evidence="2 3" key="1">
    <citation type="journal article" date="2023" name="Hortic Res">
        <title>Pangenome of water caltrop reveals structural variations and asymmetric subgenome divergence after allopolyploidization.</title>
        <authorList>
            <person name="Zhang X."/>
            <person name="Chen Y."/>
            <person name="Wang L."/>
            <person name="Yuan Y."/>
            <person name="Fang M."/>
            <person name="Shi L."/>
            <person name="Lu R."/>
            <person name="Comes H.P."/>
            <person name="Ma Y."/>
            <person name="Chen Y."/>
            <person name="Huang G."/>
            <person name="Zhou Y."/>
            <person name="Zheng Z."/>
            <person name="Qiu Y."/>
        </authorList>
    </citation>
    <scope>NUCLEOTIDE SEQUENCE [LARGE SCALE GENOMIC DNA]</scope>
    <source>
        <strain evidence="2">F231</strain>
    </source>
</reference>
<name>A0AAN7M4A2_TRANT</name>
<evidence type="ECO:0000313" key="3">
    <source>
        <dbReference type="Proteomes" id="UP001346149"/>
    </source>
</evidence>
<proteinExistence type="predicted"/>
<dbReference type="PANTHER" id="PTHR31008:SF40">
    <property type="entry name" value="TOLL-INTERLEUKIN-RESISTANCE (TIR) DOMAIN FAMILY PROTEIN"/>
    <property type="match status" value="1"/>
</dbReference>
<gene>
    <name evidence="2" type="ORF">SAY86_029830</name>
</gene>
<dbReference type="PROSITE" id="PS50104">
    <property type="entry name" value="TIR"/>
    <property type="match status" value="1"/>
</dbReference>
<dbReference type="InterPro" id="IPR035897">
    <property type="entry name" value="Toll_tir_struct_dom_sf"/>
</dbReference>
<evidence type="ECO:0000313" key="2">
    <source>
        <dbReference type="EMBL" id="KAK4797504.1"/>
    </source>
</evidence>
<feature type="domain" description="TIR" evidence="1">
    <location>
        <begin position="28"/>
        <end position="157"/>
    </location>
</feature>
<dbReference type="Pfam" id="PF01582">
    <property type="entry name" value="TIR"/>
    <property type="match status" value="1"/>
</dbReference>
<dbReference type="GO" id="GO:0007165">
    <property type="term" value="P:signal transduction"/>
    <property type="evidence" value="ECO:0007669"/>
    <property type="project" value="InterPro"/>
</dbReference>
<dbReference type="SMART" id="SM00255">
    <property type="entry name" value="TIR"/>
    <property type="match status" value="1"/>
</dbReference>
<dbReference type="Proteomes" id="UP001346149">
    <property type="component" value="Unassembled WGS sequence"/>
</dbReference>
<protein>
    <recommendedName>
        <fullName evidence="1">TIR domain-containing protein</fullName>
    </recommendedName>
</protein>
<keyword evidence="3" id="KW-1185">Reference proteome</keyword>
<dbReference type="AlphaFoldDB" id="A0AAN7M4A2"/>